<dbReference type="SUPFAM" id="SSF52540">
    <property type="entry name" value="P-loop containing nucleoside triphosphate hydrolases"/>
    <property type="match status" value="1"/>
</dbReference>
<evidence type="ECO:0000313" key="5">
    <source>
        <dbReference type="Proteomes" id="UP000757435"/>
    </source>
</evidence>
<dbReference type="Gene3D" id="3.40.50.300">
    <property type="entry name" value="P-loop containing nucleotide triphosphate hydrolases"/>
    <property type="match status" value="1"/>
</dbReference>
<dbReference type="PROSITE" id="PS50293">
    <property type="entry name" value="TPR_REGION"/>
    <property type="match status" value="2"/>
</dbReference>
<dbReference type="InterPro" id="IPR019734">
    <property type="entry name" value="TPR_rpt"/>
</dbReference>
<dbReference type="SMART" id="SM00028">
    <property type="entry name" value="TPR"/>
    <property type="match status" value="8"/>
</dbReference>
<accession>A0A951Q9F9</accession>
<feature type="repeat" description="TPR" evidence="3">
    <location>
        <begin position="604"/>
        <end position="637"/>
    </location>
</feature>
<dbReference type="PANTHER" id="PTHR44858">
    <property type="entry name" value="TETRATRICOPEPTIDE REPEAT PROTEIN 6"/>
    <property type="match status" value="1"/>
</dbReference>
<evidence type="ECO:0000313" key="4">
    <source>
        <dbReference type="EMBL" id="MBW4657183.1"/>
    </source>
</evidence>
<dbReference type="InterPro" id="IPR027417">
    <property type="entry name" value="P-loop_NTPase"/>
</dbReference>
<name>A0A951Q9F9_9CYAN</name>
<dbReference type="GO" id="GO:0009279">
    <property type="term" value="C:cell outer membrane"/>
    <property type="evidence" value="ECO:0007669"/>
    <property type="project" value="TreeGrafter"/>
</dbReference>
<dbReference type="AlphaFoldDB" id="A0A951Q9F9"/>
<comment type="caution">
    <text evidence="4">The sequence shown here is derived from an EMBL/GenBank/DDBJ whole genome shotgun (WGS) entry which is preliminary data.</text>
</comment>
<keyword evidence="2 3" id="KW-0802">TPR repeat</keyword>
<evidence type="ECO:0000256" key="1">
    <source>
        <dbReference type="ARBA" id="ARBA00022737"/>
    </source>
</evidence>
<proteinExistence type="predicted"/>
<evidence type="ECO:0000256" key="3">
    <source>
        <dbReference type="PROSITE-ProRule" id="PRU00339"/>
    </source>
</evidence>
<gene>
    <name evidence="4" type="ORF">KME15_00780</name>
</gene>
<dbReference type="InterPro" id="IPR011990">
    <property type="entry name" value="TPR-like_helical_dom_sf"/>
</dbReference>
<dbReference type="GO" id="GO:0046813">
    <property type="term" value="P:receptor-mediated virion attachment to host cell"/>
    <property type="evidence" value="ECO:0007669"/>
    <property type="project" value="TreeGrafter"/>
</dbReference>
<reference evidence="4" key="1">
    <citation type="submission" date="2021-05" db="EMBL/GenBank/DDBJ databases">
        <authorList>
            <person name="Pietrasiak N."/>
            <person name="Ward R."/>
            <person name="Stajich J.E."/>
            <person name="Kurbessoian T."/>
        </authorList>
    </citation>
    <scope>NUCLEOTIDE SEQUENCE</scope>
    <source>
        <strain evidence="4">UHER 2000/2452</strain>
    </source>
</reference>
<dbReference type="Gene3D" id="1.25.40.10">
    <property type="entry name" value="Tetratricopeptide repeat domain"/>
    <property type="match status" value="3"/>
</dbReference>
<evidence type="ECO:0000256" key="2">
    <source>
        <dbReference type="ARBA" id="ARBA00022803"/>
    </source>
</evidence>
<dbReference type="Proteomes" id="UP000757435">
    <property type="component" value="Unassembled WGS sequence"/>
</dbReference>
<feature type="repeat" description="TPR" evidence="3">
    <location>
        <begin position="672"/>
        <end position="705"/>
    </location>
</feature>
<dbReference type="Pfam" id="PF13432">
    <property type="entry name" value="TPR_16"/>
    <property type="match status" value="1"/>
</dbReference>
<dbReference type="PROSITE" id="PS50005">
    <property type="entry name" value="TPR"/>
    <property type="match status" value="6"/>
</dbReference>
<sequence>MNAPKPSFQDRLKQRQRSSFVGREAQMSWFQQNLGLPLENRRFIFNIWGQGGVGKTTLSKEFIKIAAAANWVTAYVNEDDRSLPEIMGRLVAQLEQPGVKLAFSASYKTYRQKKQELEADPEAPQGFSAFLGRSLTKAGLGLAKQIPGSGAVMPFVDEDGLTTQVSEWSAYVAKKLTNKDEVRLVQEPVEVLTPLFLEAIAKVAELRGIALFFDTYERTADVLDDWLRDLCEGRYGAAPENLIVTIAGRNPLDPQHWSDYDPAQMPLGQFTEAEARQFLGQKGITDERVIEVIFSLSDRLPVLLALLASNCPTDPAEVGDCSGSAVQRFLQWETDPQRRQLALDGALPLLLNRDVVAVLAGEEQAIALFDWLKQMPFVEARSEGWVYHEIVRSQMLRYKRQESPKEWAERHGRLADEAEALRTQLQLPEASLHQDADWQRHTLTLLYHRLCQAPQKYLSIALNEFLVALKEQRKFAERWANQIFRAGRDSEKSEIRQWGKRLVEGLQAYDEGPCKASLELFSALLASPEIEAQWQHITLAWRGNTYQLMEHYEEALKDFDLAIELDPKYGSAIANRGRTYHLMGRYEEALKDFDLAIELNPKDNRAFSLRGRTYRRMKHYEEALKDFDMAIELDPKYTWSIASRGQTYRSMKRYEEALKDFDLAIELNPKLDWALAYRGRTYHLMQRYQEALRDFDLAIELNPKYAWAILNRGRVYRLIQQYQQAILDFNRAIELDAEDDWYLYERALSYQALNQIPEAQNDLKQAIRLAQQEYSKKPEDWRVIFNLALYYLTIGNIEQARFFYRDAIDRGAPSDRIQVAIEDLEDFLTVFPDHAMAKSARDALKKRLNP</sequence>
<dbReference type="PANTHER" id="PTHR44858:SF1">
    <property type="entry name" value="UDP-N-ACETYLGLUCOSAMINE--PEPTIDE N-ACETYLGLUCOSAMINYLTRANSFERASE SPINDLY-RELATED"/>
    <property type="match status" value="1"/>
</dbReference>
<dbReference type="Pfam" id="PF13181">
    <property type="entry name" value="TPR_8"/>
    <property type="match status" value="1"/>
</dbReference>
<organism evidence="4 5">
    <name type="scientific">Drouetiella hepatica Uher 2000/2452</name>
    <dbReference type="NCBI Taxonomy" id="904376"/>
    <lineage>
        <taxon>Bacteria</taxon>
        <taxon>Bacillati</taxon>
        <taxon>Cyanobacteriota</taxon>
        <taxon>Cyanophyceae</taxon>
        <taxon>Oculatellales</taxon>
        <taxon>Oculatellaceae</taxon>
        <taxon>Drouetiella</taxon>
    </lineage>
</organism>
<protein>
    <submittedName>
        <fullName evidence="4">Tetratricopeptide repeat protein</fullName>
    </submittedName>
</protein>
<feature type="repeat" description="TPR" evidence="3">
    <location>
        <begin position="536"/>
        <end position="569"/>
    </location>
</feature>
<feature type="repeat" description="TPR" evidence="3">
    <location>
        <begin position="638"/>
        <end position="671"/>
    </location>
</feature>
<dbReference type="InterPro" id="IPR050498">
    <property type="entry name" value="Ycf3"/>
</dbReference>
<feature type="repeat" description="TPR" evidence="3">
    <location>
        <begin position="706"/>
        <end position="739"/>
    </location>
</feature>
<feature type="repeat" description="TPR" evidence="3">
    <location>
        <begin position="570"/>
        <end position="603"/>
    </location>
</feature>
<dbReference type="EMBL" id="JAHHHD010000001">
    <property type="protein sequence ID" value="MBW4657183.1"/>
    <property type="molecule type" value="Genomic_DNA"/>
</dbReference>
<keyword evidence="1" id="KW-0677">Repeat</keyword>
<dbReference type="Pfam" id="PF00515">
    <property type="entry name" value="TPR_1"/>
    <property type="match status" value="5"/>
</dbReference>
<reference evidence="4" key="2">
    <citation type="journal article" date="2022" name="Microbiol. Resour. Announc.">
        <title>Metagenome Sequencing to Explore Phylogenomics of Terrestrial Cyanobacteria.</title>
        <authorList>
            <person name="Ward R.D."/>
            <person name="Stajich J.E."/>
            <person name="Johansen J.R."/>
            <person name="Huntemann M."/>
            <person name="Clum A."/>
            <person name="Foster B."/>
            <person name="Foster B."/>
            <person name="Roux S."/>
            <person name="Palaniappan K."/>
            <person name="Varghese N."/>
            <person name="Mukherjee S."/>
            <person name="Reddy T.B.K."/>
            <person name="Daum C."/>
            <person name="Copeland A."/>
            <person name="Chen I.A."/>
            <person name="Ivanova N.N."/>
            <person name="Kyrpides N.C."/>
            <person name="Shapiro N."/>
            <person name="Eloe-Fadrosh E.A."/>
            <person name="Pietrasiak N."/>
        </authorList>
    </citation>
    <scope>NUCLEOTIDE SEQUENCE</scope>
    <source>
        <strain evidence="4">UHER 2000/2452</strain>
    </source>
</reference>
<dbReference type="SUPFAM" id="SSF48452">
    <property type="entry name" value="TPR-like"/>
    <property type="match status" value="1"/>
</dbReference>